<evidence type="ECO:0000313" key="4">
    <source>
        <dbReference type="Proteomes" id="UP000542125"/>
    </source>
</evidence>
<name>A0A7Y9IY05_9BURK</name>
<dbReference type="CDD" id="cd11524">
    <property type="entry name" value="SYLF"/>
    <property type="match status" value="1"/>
</dbReference>
<dbReference type="Pfam" id="PF04366">
    <property type="entry name" value="Ysc84"/>
    <property type="match status" value="1"/>
</dbReference>
<dbReference type="RefSeq" id="WP_179588956.1">
    <property type="nucleotide sequence ID" value="NZ_JACBYR010000002.1"/>
</dbReference>
<dbReference type="EMBL" id="JACBYR010000002">
    <property type="protein sequence ID" value="NYE84925.1"/>
    <property type="molecule type" value="Genomic_DNA"/>
</dbReference>
<dbReference type="AlphaFoldDB" id="A0A7Y9IY05"/>
<keyword evidence="4" id="KW-1185">Reference proteome</keyword>
<dbReference type="Proteomes" id="UP000542125">
    <property type="component" value="Unassembled WGS sequence"/>
</dbReference>
<feature type="chain" id="PRO_5031135687" evidence="1">
    <location>
        <begin position="24"/>
        <end position="190"/>
    </location>
</feature>
<evidence type="ECO:0000313" key="3">
    <source>
        <dbReference type="EMBL" id="NYE84925.1"/>
    </source>
</evidence>
<dbReference type="PROSITE" id="PS51257">
    <property type="entry name" value="PROKAR_LIPOPROTEIN"/>
    <property type="match status" value="1"/>
</dbReference>
<keyword evidence="1" id="KW-0732">Signal</keyword>
<reference evidence="3 4" key="1">
    <citation type="submission" date="2020-07" db="EMBL/GenBank/DDBJ databases">
        <title>Genomic Encyclopedia of Type Strains, Phase IV (KMG-V): Genome sequencing to study the core and pangenomes of soil and plant-associated prokaryotes.</title>
        <authorList>
            <person name="Whitman W."/>
        </authorList>
    </citation>
    <scope>NUCLEOTIDE SEQUENCE [LARGE SCALE GENOMIC DNA]</scope>
    <source>
        <strain evidence="3 4">SAS40</strain>
    </source>
</reference>
<feature type="signal peptide" evidence="1">
    <location>
        <begin position="1"/>
        <end position="23"/>
    </location>
</feature>
<accession>A0A7Y9IY05</accession>
<evidence type="ECO:0000256" key="1">
    <source>
        <dbReference type="SAM" id="SignalP"/>
    </source>
</evidence>
<proteinExistence type="predicted"/>
<sequence length="190" mass="19861">MQRRKMMAGLVMGAAALMLGACTTTPQTPVDKAAKRTEINNSYDTALNKLYASAPSSRELVSRARGVLVFPNVLAAGLGVGGEYGDGALKVGNRTEGYYRTISGSFGLQIGAQSKAVILLFMTQDSLDKFVASKGWTAGVDASVAVAKIGANGDIDTNTIRQPVIGFVVTNAGLMANLTVEGTKITRLDL</sequence>
<comment type="caution">
    <text evidence="3">The sequence shown here is derived from an EMBL/GenBank/DDBJ whole genome shotgun (WGS) entry which is preliminary data.</text>
</comment>
<organism evidence="3 4">
    <name type="scientific">Pigmentiphaga litoralis</name>
    <dbReference type="NCBI Taxonomy" id="516702"/>
    <lineage>
        <taxon>Bacteria</taxon>
        <taxon>Pseudomonadati</taxon>
        <taxon>Pseudomonadota</taxon>
        <taxon>Betaproteobacteria</taxon>
        <taxon>Burkholderiales</taxon>
        <taxon>Alcaligenaceae</taxon>
        <taxon>Pigmentiphaga</taxon>
    </lineage>
</organism>
<dbReference type="InterPro" id="IPR007461">
    <property type="entry name" value="Ysc84_actin-binding"/>
</dbReference>
<evidence type="ECO:0000259" key="2">
    <source>
        <dbReference type="Pfam" id="PF04366"/>
    </source>
</evidence>
<protein>
    <submittedName>
        <fullName evidence="3">Lipid-binding SYLF domain-containing protein</fullName>
    </submittedName>
</protein>
<feature type="domain" description="Ysc84 actin-binding" evidence="2">
    <location>
        <begin position="104"/>
        <end position="186"/>
    </location>
</feature>
<gene>
    <name evidence="3" type="ORF">FHW18_004232</name>
</gene>